<accession>A0A6V8K2W5</accession>
<evidence type="ECO:0000313" key="1">
    <source>
        <dbReference type="EMBL" id="GFJ79482.1"/>
    </source>
</evidence>
<dbReference type="AlphaFoldDB" id="A0A6V8K2W5"/>
<reference evidence="1 2" key="2">
    <citation type="submission" date="2020-03" db="EMBL/GenBank/DDBJ databases">
        <authorList>
            <person name="Ichikawa N."/>
            <person name="Kimura A."/>
            <person name="Kitahashi Y."/>
            <person name="Uohara A."/>
        </authorList>
    </citation>
    <scope>NUCLEOTIDE SEQUENCE [LARGE SCALE GENOMIC DNA]</scope>
    <source>
        <strain evidence="1 2">NBRC 108639</strain>
    </source>
</reference>
<proteinExistence type="predicted"/>
<keyword evidence="2" id="KW-1185">Reference proteome</keyword>
<sequence>MPLGGRPGLARTRVIPAEWETHHRPVSEDGMQAECRIERPATSPVWDDVAGRDVFPAPALVYEGMCRFHGTAPSSSAPVADKDMPRGQYTVTIPTDSDEILKNDVVRLTACDGDPAAVGKTLQVMGATRSAKTWERTLTVQMPQPTTNQA</sequence>
<gene>
    <name evidence="1" type="ORF">Phou_036620</name>
</gene>
<reference evidence="1 2" key="1">
    <citation type="submission" date="2020-03" db="EMBL/GenBank/DDBJ databases">
        <title>Whole genome shotgun sequence of Phytohabitans houttuyneae NBRC 108639.</title>
        <authorList>
            <person name="Komaki H."/>
            <person name="Tamura T."/>
        </authorList>
    </citation>
    <scope>NUCLEOTIDE SEQUENCE [LARGE SCALE GENOMIC DNA]</scope>
    <source>
        <strain evidence="1 2">NBRC 108639</strain>
    </source>
</reference>
<dbReference type="Pfam" id="PF19586">
    <property type="entry name" value="DUF6093"/>
    <property type="match status" value="1"/>
</dbReference>
<organism evidence="1 2">
    <name type="scientific">Phytohabitans houttuyneae</name>
    <dbReference type="NCBI Taxonomy" id="1076126"/>
    <lineage>
        <taxon>Bacteria</taxon>
        <taxon>Bacillati</taxon>
        <taxon>Actinomycetota</taxon>
        <taxon>Actinomycetes</taxon>
        <taxon>Micromonosporales</taxon>
        <taxon>Micromonosporaceae</taxon>
    </lineage>
</organism>
<dbReference type="RefSeq" id="WP_173057014.1">
    <property type="nucleotide sequence ID" value="NZ_BAABGO010000001.1"/>
</dbReference>
<protein>
    <submittedName>
        <fullName evidence="1">Uncharacterized protein</fullName>
    </submittedName>
</protein>
<dbReference type="InterPro" id="IPR046075">
    <property type="entry name" value="DUF6093"/>
</dbReference>
<dbReference type="Proteomes" id="UP000482800">
    <property type="component" value="Unassembled WGS sequence"/>
</dbReference>
<evidence type="ECO:0000313" key="2">
    <source>
        <dbReference type="Proteomes" id="UP000482800"/>
    </source>
</evidence>
<comment type="caution">
    <text evidence="1">The sequence shown here is derived from an EMBL/GenBank/DDBJ whole genome shotgun (WGS) entry which is preliminary data.</text>
</comment>
<name>A0A6V8K2W5_9ACTN</name>
<dbReference type="EMBL" id="BLPF01000001">
    <property type="protein sequence ID" value="GFJ79482.1"/>
    <property type="molecule type" value="Genomic_DNA"/>
</dbReference>